<dbReference type="GO" id="GO:0016020">
    <property type="term" value="C:membrane"/>
    <property type="evidence" value="ECO:0007669"/>
    <property type="project" value="UniProtKB-SubCell"/>
</dbReference>
<dbReference type="Pfam" id="PF07690">
    <property type="entry name" value="MFS_1"/>
    <property type="match status" value="1"/>
</dbReference>
<evidence type="ECO:0000256" key="5">
    <source>
        <dbReference type="ARBA" id="ARBA00023136"/>
    </source>
</evidence>
<dbReference type="EMBL" id="BPLQ01003582">
    <property type="protein sequence ID" value="GIY01508.1"/>
    <property type="molecule type" value="Genomic_DNA"/>
</dbReference>
<evidence type="ECO:0000256" key="4">
    <source>
        <dbReference type="ARBA" id="ARBA00022989"/>
    </source>
</evidence>
<protein>
    <submittedName>
        <fullName evidence="8">Uncharacterized protein</fullName>
    </submittedName>
</protein>
<dbReference type="Proteomes" id="UP001054837">
    <property type="component" value="Unassembled WGS sequence"/>
</dbReference>
<keyword evidence="3 7" id="KW-0812">Transmembrane</keyword>
<dbReference type="SUPFAM" id="SSF103473">
    <property type="entry name" value="MFS general substrate transporter"/>
    <property type="match status" value="1"/>
</dbReference>
<comment type="subcellular location">
    <subcellularLocation>
        <location evidence="1">Membrane</location>
        <topology evidence="1">Multi-pass membrane protein</topology>
    </subcellularLocation>
</comment>
<evidence type="ECO:0000313" key="9">
    <source>
        <dbReference type="Proteomes" id="UP001054837"/>
    </source>
</evidence>
<dbReference type="InterPro" id="IPR011701">
    <property type="entry name" value="MFS"/>
</dbReference>
<proteinExistence type="predicted"/>
<reference evidence="8 9" key="1">
    <citation type="submission" date="2021-06" db="EMBL/GenBank/DDBJ databases">
        <title>Caerostris darwini draft genome.</title>
        <authorList>
            <person name="Kono N."/>
            <person name="Arakawa K."/>
        </authorList>
    </citation>
    <scope>NUCLEOTIDE SEQUENCE [LARGE SCALE GENOMIC DNA]</scope>
</reference>
<sequence>MLLKSPPWIKDEKRKSNFSKNITQQSDQDNKLSNNQIHQSVGYRNEGFLKVEDDLTSYEDIDKGYIPYDQANEDNDDPPVYSNVVTSRRISDLKTDVPSISGSIRSHRKPSDISEILRESMMRHDSLPPVFEKEALRTPSIHSDCKIDAESTNEQSGEEGEKDNAVQCSTSTKKRTSSFVGQMAQEIVHRMRSASFASQVAQDGFITSIQRDQSEESGSQIVEFSGTLCQKVESTLPKVSEIEKTRCNNNSGELILSADGKKLAADLNPVISYWTIQPKEPKKPSVITSLIRTNIKPTFILISLSMAVYAFLFVGVLTIIIDYAVDQGVSQDDGKFLIIAFSMADLIGRLTFGQVIDRKLMKTKNFSGITMLLTGTLVAALPLNKSFNFMMVCTCMYGFVQGGTAIMFPILVGQYMEKNEESIAMGCLNFYGGLLMLSMAPMIGYFRDHMGSYNGVFHILGGISALIGLIWQLEPLIIKFQTKQMLKNANYVIVTKL</sequence>
<comment type="caution">
    <text evidence="8">The sequence shown here is derived from an EMBL/GenBank/DDBJ whole genome shotgun (WGS) entry which is preliminary data.</text>
</comment>
<dbReference type="InterPro" id="IPR052983">
    <property type="entry name" value="MFS_Riboflavin_Transporter"/>
</dbReference>
<keyword evidence="4 7" id="KW-1133">Transmembrane helix</keyword>
<evidence type="ECO:0000256" key="1">
    <source>
        <dbReference type="ARBA" id="ARBA00004141"/>
    </source>
</evidence>
<evidence type="ECO:0000256" key="6">
    <source>
        <dbReference type="SAM" id="MobiDB-lite"/>
    </source>
</evidence>
<dbReference type="PANTHER" id="PTHR43385:SF1">
    <property type="entry name" value="RIBOFLAVIN TRANSPORTER RIBJ"/>
    <property type="match status" value="1"/>
</dbReference>
<feature type="transmembrane region" description="Helical" evidence="7">
    <location>
        <begin position="299"/>
        <end position="324"/>
    </location>
</feature>
<keyword evidence="5 7" id="KW-0472">Membrane</keyword>
<feature type="transmembrane region" description="Helical" evidence="7">
    <location>
        <begin position="456"/>
        <end position="478"/>
    </location>
</feature>
<feature type="region of interest" description="Disordered" evidence="6">
    <location>
        <begin position="1"/>
        <end position="35"/>
    </location>
</feature>
<feature type="transmembrane region" description="Helical" evidence="7">
    <location>
        <begin position="423"/>
        <end position="444"/>
    </location>
</feature>
<organism evidence="8 9">
    <name type="scientific">Caerostris darwini</name>
    <dbReference type="NCBI Taxonomy" id="1538125"/>
    <lineage>
        <taxon>Eukaryota</taxon>
        <taxon>Metazoa</taxon>
        <taxon>Ecdysozoa</taxon>
        <taxon>Arthropoda</taxon>
        <taxon>Chelicerata</taxon>
        <taxon>Arachnida</taxon>
        <taxon>Araneae</taxon>
        <taxon>Araneomorphae</taxon>
        <taxon>Entelegynae</taxon>
        <taxon>Araneoidea</taxon>
        <taxon>Araneidae</taxon>
        <taxon>Caerostris</taxon>
    </lineage>
</organism>
<gene>
    <name evidence="8" type="primary">AVEN_59037_1</name>
    <name evidence="8" type="ORF">CDAR_196871</name>
</gene>
<evidence type="ECO:0000256" key="2">
    <source>
        <dbReference type="ARBA" id="ARBA00022448"/>
    </source>
</evidence>
<keyword evidence="2" id="KW-0813">Transport</keyword>
<dbReference type="GO" id="GO:0022857">
    <property type="term" value="F:transmembrane transporter activity"/>
    <property type="evidence" value="ECO:0007669"/>
    <property type="project" value="InterPro"/>
</dbReference>
<name>A0AAV4PV82_9ARAC</name>
<feature type="compositionally biased region" description="Polar residues" evidence="6">
    <location>
        <begin position="18"/>
        <end position="35"/>
    </location>
</feature>
<feature type="region of interest" description="Disordered" evidence="6">
    <location>
        <begin position="142"/>
        <end position="170"/>
    </location>
</feature>
<feature type="transmembrane region" description="Helical" evidence="7">
    <location>
        <begin position="389"/>
        <end position="411"/>
    </location>
</feature>
<accession>A0AAV4PV82</accession>
<evidence type="ECO:0000256" key="7">
    <source>
        <dbReference type="SAM" id="Phobius"/>
    </source>
</evidence>
<evidence type="ECO:0000256" key="3">
    <source>
        <dbReference type="ARBA" id="ARBA00022692"/>
    </source>
</evidence>
<feature type="transmembrane region" description="Helical" evidence="7">
    <location>
        <begin position="365"/>
        <end position="383"/>
    </location>
</feature>
<dbReference type="PANTHER" id="PTHR43385">
    <property type="entry name" value="RIBOFLAVIN TRANSPORTER RIBJ"/>
    <property type="match status" value="1"/>
</dbReference>
<dbReference type="Gene3D" id="1.20.1250.20">
    <property type="entry name" value="MFS general substrate transporter like domains"/>
    <property type="match status" value="1"/>
</dbReference>
<feature type="transmembrane region" description="Helical" evidence="7">
    <location>
        <begin position="336"/>
        <end position="353"/>
    </location>
</feature>
<dbReference type="AlphaFoldDB" id="A0AAV4PV82"/>
<evidence type="ECO:0000313" key="8">
    <source>
        <dbReference type="EMBL" id="GIY01508.1"/>
    </source>
</evidence>
<dbReference type="InterPro" id="IPR036259">
    <property type="entry name" value="MFS_trans_sf"/>
</dbReference>
<keyword evidence="9" id="KW-1185">Reference proteome</keyword>